<dbReference type="CDD" id="cd00448">
    <property type="entry name" value="YjgF_YER057c_UK114_family"/>
    <property type="match status" value="1"/>
</dbReference>
<keyword evidence="1" id="KW-0812">Transmembrane</keyword>
<name>A0ABU0YV78_9PROT</name>
<dbReference type="PANTHER" id="PTHR11803">
    <property type="entry name" value="2-IMINOBUTANOATE/2-IMINOPROPANOATE DEAMINASE RIDA"/>
    <property type="match status" value="1"/>
</dbReference>
<dbReference type="Proteomes" id="UP001230156">
    <property type="component" value="Unassembled WGS sequence"/>
</dbReference>
<evidence type="ECO:0000313" key="2">
    <source>
        <dbReference type="EMBL" id="MDQ7251627.1"/>
    </source>
</evidence>
<dbReference type="InterPro" id="IPR006175">
    <property type="entry name" value="YjgF/YER057c/UK114"/>
</dbReference>
<dbReference type="GO" id="GO:0016787">
    <property type="term" value="F:hydrolase activity"/>
    <property type="evidence" value="ECO:0007669"/>
    <property type="project" value="UniProtKB-KW"/>
</dbReference>
<keyword evidence="2" id="KW-0378">Hydrolase</keyword>
<dbReference type="RefSeq" id="WP_379962169.1">
    <property type="nucleotide sequence ID" value="NZ_JAUYVI010000014.1"/>
</dbReference>
<keyword evidence="1" id="KW-1133">Transmembrane helix</keyword>
<evidence type="ECO:0000313" key="3">
    <source>
        <dbReference type="Proteomes" id="UP001230156"/>
    </source>
</evidence>
<evidence type="ECO:0000256" key="1">
    <source>
        <dbReference type="SAM" id="Phobius"/>
    </source>
</evidence>
<accession>A0ABU0YV78</accession>
<proteinExistence type="predicted"/>
<dbReference type="Pfam" id="PF01042">
    <property type="entry name" value="Ribonuc_L-PSP"/>
    <property type="match status" value="1"/>
</dbReference>
<gene>
    <name evidence="2" type="ORF">Q8A70_28325</name>
</gene>
<sequence length="126" mass="13890">MREVVKTHLPGEDAPIEWAVTADGVLYTAQIPIYPDGKIETGDIEKQADLTFDNLKKTVEAAGGTLADVTQVLVYLTGKEHFAKMNEVYRRYFSKPFPNRATVIVAGLMVPGAVIEIVAYAHLNKK</sequence>
<dbReference type="EC" id="3.5.-.-" evidence="2"/>
<comment type="caution">
    <text evidence="2">The sequence shown here is derived from an EMBL/GenBank/DDBJ whole genome shotgun (WGS) entry which is preliminary data.</text>
</comment>
<keyword evidence="3" id="KW-1185">Reference proteome</keyword>
<organism evidence="2 3">
    <name type="scientific">Dongia sedimenti</name>
    <dbReference type="NCBI Taxonomy" id="3064282"/>
    <lineage>
        <taxon>Bacteria</taxon>
        <taxon>Pseudomonadati</taxon>
        <taxon>Pseudomonadota</taxon>
        <taxon>Alphaproteobacteria</taxon>
        <taxon>Rhodospirillales</taxon>
        <taxon>Dongiaceae</taxon>
        <taxon>Dongia</taxon>
    </lineage>
</organism>
<dbReference type="SUPFAM" id="SSF55298">
    <property type="entry name" value="YjgF-like"/>
    <property type="match status" value="1"/>
</dbReference>
<dbReference type="PANTHER" id="PTHR11803:SF39">
    <property type="entry name" value="2-IMINOBUTANOATE_2-IMINOPROPANOATE DEAMINASE"/>
    <property type="match status" value="1"/>
</dbReference>
<feature type="transmembrane region" description="Helical" evidence="1">
    <location>
        <begin position="101"/>
        <end position="123"/>
    </location>
</feature>
<dbReference type="Gene3D" id="3.30.1330.40">
    <property type="entry name" value="RutC-like"/>
    <property type="match status" value="1"/>
</dbReference>
<dbReference type="InterPro" id="IPR035959">
    <property type="entry name" value="RutC-like_sf"/>
</dbReference>
<dbReference type="EMBL" id="JAUYVI010000014">
    <property type="protein sequence ID" value="MDQ7251627.1"/>
    <property type="molecule type" value="Genomic_DNA"/>
</dbReference>
<protein>
    <submittedName>
        <fullName evidence="2">RidA family protein</fullName>
        <ecNumber evidence="2">3.5.-.-</ecNumber>
    </submittedName>
</protein>
<keyword evidence="1" id="KW-0472">Membrane</keyword>
<reference evidence="3" key="1">
    <citation type="submission" date="2023-08" db="EMBL/GenBank/DDBJ databases">
        <title>Rhodospirillaceae gen. nov., a novel taxon isolated from the Yangtze River Yuezi River estuary sludge.</title>
        <authorList>
            <person name="Ruan L."/>
        </authorList>
    </citation>
    <scope>NUCLEOTIDE SEQUENCE [LARGE SCALE GENOMIC DNA]</scope>
    <source>
        <strain evidence="3">R-7</strain>
    </source>
</reference>